<dbReference type="InterPro" id="IPR010712">
    <property type="entry name" value="Arsenical-R_ArsD"/>
</dbReference>
<dbReference type="AlphaFoldDB" id="A0A395GBS3"/>
<dbReference type="GO" id="GO:0045892">
    <property type="term" value="P:negative regulation of DNA-templated transcription"/>
    <property type="evidence" value="ECO:0007669"/>
    <property type="project" value="InterPro"/>
</dbReference>
<dbReference type="Pfam" id="PF06953">
    <property type="entry name" value="ArsD"/>
    <property type="match status" value="1"/>
</dbReference>
<proteinExistence type="predicted"/>
<reference evidence="1 2" key="1">
    <citation type="journal article" date="2018" name="Front. Microbiol.">
        <title>Description and Comparative Genomics of Macrococcus caseolyticus subsp. hominis subsp. nov., Macrococcus goetzii sp. nov., Macrococcus epidermidis sp. nov., and Macrococcus bohemicus sp. nov., Novel Macrococci From Human Clinical Material With Virulence Potential and Suspected Uptake of Foreign DNA by Natural Transformation.</title>
        <authorList>
            <person name="Maslanova I."/>
            <person name="Wertheimer Z."/>
            <person name="Sedlacek I."/>
            <person name="Svec P."/>
            <person name="Indrakova A."/>
            <person name="Kovarovic V."/>
            <person name="Schumann P."/>
            <person name="Sproer C."/>
            <person name="Kralova S."/>
            <person name="Sedo O."/>
            <person name="Kristofova L."/>
            <person name="Vrbovska V."/>
            <person name="Fuzik T."/>
            <person name="Petras P."/>
            <person name="Zdrahal Z."/>
            <person name="Ruzickova V."/>
            <person name="Doskar J."/>
            <person name="Pantucek R."/>
        </authorList>
    </citation>
    <scope>NUCLEOTIDE SEQUENCE [LARGE SCALE GENOMIC DNA]</scope>
    <source>
        <strain evidence="1 2">CCM 4927</strain>
    </source>
</reference>
<accession>A0A395GBS3</accession>
<dbReference type="Proteomes" id="UP000229523">
    <property type="component" value="Unassembled WGS sequence"/>
</dbReference>
<keyword evidence="2" id="KW-1185">Reference proteome</keyword>
<sequence length="115" mass="12665">MVEIKLFEPAMCCSSGVCGPSPDQELIRVNGDIEKMKQNGIKVLRYNLTSAPNAFVRHEAIMTLIKDKGEAIMPITMINDEVVKTGSYMTTDEVLDIIVVHDLQNNCCSPGDNCC</sequence>
<organism evidence="1 2">
    <name type="scientific">Macrococcoides goetzii</name>
    <dbReference type="NCBI Taxonomy" id="1891097"/>
    <lineage>
        <taxon>Bacteria</taxon>
        <taxon>Bacillati</taxon>
        <taxon>Bacillota</taxon>
        <taxon>Bacilli</taxon>
        <taxon>Bacillales</taxon>
        <taxon>Staphylococcaceae</taxon>
        <taxon>Macrococcoides</taxon>
    </lineage>
</organism>
<dbReference type="EMBL" id="MJBI02000002">
    <property type="protein sequence ID" value="RAI81444.1"/>
    <property type="molecule type" value="Genomic_DNA"/>
</dbReference>
<evidence type="ECO:0000313" key="1">
    <source>
        <dbReference type="EMBL" id="RAI81444.1"/>
    </source>
</evidence>
<dbReference type="Gene3D" id="3.40.30.10">
    <property type="entry name" value="Glutaredoxin"/>
    <property type="match status" value="1"/>
</dbReference>
<comment type="caution">
    <text evidence="1">The sequence shown here is derived from an EMBL/GenBank/DDBJ whole genome shotgun (WGS) entry which is preliminary data.</text>
</comment>
<dbReference type="GO" id="GO:0046685">
    <property type="term" value="P:response to arsenic-containing substance"/>
    <property type="evidence" value="ECO:0007669"/>
    <property type="project" value="InterPro"/>
</dbReference>
<evidence type="ECO:0000313" key="2">
    <source>
        <dbReference type="Proteomes" id="UP000229523"/>
    </source>
</evidence>
<dbReference type="GO" id="GO:0003677">
    <property type="term" value="F:DNA binding"/>
    <property type="evidence" value="ECO:0007669"/>
    <property type="project" value="InterPro"/>
</dbReference>
<gene>
    <name evidence="1" type="ORF">BFS35_007695</name>
</gene>
<protein>
    <submittedName>
        <fullName evidence="1">Arsenical resistance operon transcriptional repressor ArsD</fullName>
    </submittedName>
</protein>
<dbReference type="NCBIfam" id="NF033727">
    <property type="entry name" value="chaperon_ArsD"/>
    <property type="match status" value="1"/>
</dbReference>
<dbReference type="RefSeq" id="WP_099578770.1">
    <property type="nucleotide sequence ID" value="NZ_MJBI02000002.1"/>
</dbReference>
<name>A0A395GBS3_9STAP</name>